<dbReference type="PIRSF" id="PIRSF018266">
    <property type="entry name" value="FecR"/>
    <property type="match status" value="1"/>
</dbReference>
<evidence type="ECO:0000256" key="1">
    <source>
        <dbReference type="SAM" id="Phobius"/>
    </source>
</evidence>
<organism evidence="4 5">
    <name type="scientific">Bacteroides nordii</name>
    <dbReference type="NCBI Taxonomy" id="291645"/>
    <lineage>
        <taxon>Bacteria</taxon>
        <taxon>Pseudomonadati</taxon>
        <taxon>Bacteroidota</taxon>
        <taxon>Bacteroidia</taxon>
        <taxon>Bacteroidales</taxon>
        <taxon>Bacteroidaceae</taxon>
        <taxon>Bacteroides</taxon>
    </lineage>
</organism>
<feature type="domain" description="Protein FecR C-terminal" evidence="3">
    <location>
        <begin position="271"/>
        <end position="339"/>
    </location>
</feature>
<dbReference type="AlphaFoldDB" id="A0A413VTW6"/>
<dbReference type="EMBL" id="QSGO01000003">
    <property type="protein sequence ID" value="RHB36972.1"/>
    <property type="molecule type" value="Genomic_DNA"/>
</dbReference>
<dbReference type="PANTHER" id="PTHR30273:SF2">
    <property type="entry name" value="PROTEIN FECR"/>
    <property type="match status" value="1"/>
</dbReference>
<keyword evidence="1" id="KW-0472">Membrane</keyword>
<keyword evidence="1" id="KW-0812">Transmembrane</keyword>
<dbReference type="InterPro" id="IPR012373">
    <property type="entry name" value="Ferrdict_sens_TM"/>
</dbReference>
<keyword evidence="1" id="KW-1133">Transmembrane helix</keyword>
<evidence type="ECO:0000313" key="4">
    <source>
        <dbReference type="EMBL" id="RHB36972.1"/>
    </source>
</evidence>
<dbReference type="Pfam" id="PF16344">
    <property type="entry name" value="FecR_C"/>
    <property type="match status" value="1"/>
</dbReference>
<proteinExistence type="predicted"/>
<feature type="domain" description="FecR protein" evidence="2">
    <location>
        <begin position="135"/>
        <end position="225"/>
    </location>
</feature>
<dbReference type="Gene3D" id="3.55.50.30">
    <property type="match status" value="1"/>
</dbReference>
<comment type="caution">
    <text evidence="4">The sequence shown here is derived from an EMBL/GenBank/DDBJ whole genome shotgun (WGS) entry which is preliminary data.</text>
</comment>
<dbReference type="InterPro" id="IPR032508">
    <property type="entry name" value="FecR_C"/>
</dbReference>
<evidence type="ECO:0000259" key="3">
    <source>
        <dbReference type="Pfam" id="PF16344"/>
    </source>
</evidence>
<reference evidence="4 5" key="1">
    <citation type="submission" date="2018-08" db="EMBL/GenBank/DDBJ databases">
        <title>A genome reference for cultivated species of the human gut microbiota.</title>
        <authorList>
            <person name="Zou Y."/>
            <person name="Xue W."/>
            <person name="Luo G."/>
        </authorList>
    </citation>
    <scope>NUCLEOTIDE SEQUENCE [LARGE SCALE GENOMIC DNA]</scope>
    <source>
        <strain evidence="4 5">AM40-30BH</strain>
    </source>
</reference>
<name>A0A413VTW6_9BACE</name>
<dbReference type="InterPro" id="IPR006860">
    <property type="entry name" value="FecR"/>
</dbReference>
<protein>
    <submittedName>
        <fullName evidence="4">FecR family protein</fullName>
    </submittedName>
</protein>
<feature type="transmembrane region" description="Helical" evidence="1">
    <location>
        <begin position="96"/>
        <end position="117"/>
    </location>
</feature>
<gene>
    <name evidence="4" type="ORF">DW888_05295</name>
</gene>
<evidence type="ECO:0000313" key="5">
    <source>
        <dbReference type="Proteomes" id="UP000284379"/>
    </source>
</evidence>
<dbReference type="Gene3D" id="2.60.120.1440">
    <property type="match status" value="1"/>
</dbReference>
<accession>A0A413VTW6</accession>
<sequence length="340" mass="39984">MTNNIMKEQETDYMRRLAFKYFEGNLLPEEEKELFGFLRKEEQNMQLFREWEEEWFVSNQNTSYIDNKWNRLSGRLHMQAFDMPKTKKIYSIGKRLLPYAAIFLLGLFSTAVFWGIYELSRQDDALFTQSEFFVPRGSQSRILLPDSSVVWLNAGSTLRYDRSFGRETRTVYVEGEGMFDVTKNKELPFIVKNEKMAVMVHGTVFNVKSFKEDSISTVELLRGSVSVTCLFASQSTNLVPGERLIINTVKKQAKKERFEIDSHLSWHDGILAFCDEPLWEIAKKLERRFNVNITIKTEALKSRRYYLTFVNSETIDQILDKMKEDAILHIKKKDNQIEIY</sequence>
<dbReference type="Proteomes" id="UP000284379">
    <property type="component" value="Unassembled WGS sequence"/>
</dbReference>
<dbReference type="GO" id="GO:0016989">
    <property type="term" value="F:sigma factor antagonist activity"/>
    <property type="evidence" value="ECO:0007669"/>
    <property type="project" value="TreeGrafter"/>
</dbReference>
<dbReference type="Pfam" id="PF04773">
    <property type="entry name" value="FecR"/>
    <property type="match status" value="1"/>
</dbReference>
<dbReference type="PANTHER" id="PTHR30273">
    <property type="entry name" value="PERIPLASMIC SIGNAL SENSOR AND SIGMA FACTOR ACTIVATOR FECR-RELATED"/>
    <property type="match status" value="1"/>
</dbReference>
<evidence type="ECO:0000259" key="2">
    <source>
        <dbReference type="Pfam" id="PF04773"/>
    </source>
</evidence>